<evidence type="ECO:0000313" key="1">
    <source>
        <dbReference type="EMBL" id="MCI82987.1"/>
    </source>
</evidence>
<keyword evidence="2" id="KW-1185">Reference proteome</keyword>
<accession>A0A392V4B0</accession>
<comment type="caution">
    <text evidence="1">The sequence shown here is derived from an EMBL/GenBank/DDBJ whole genome shotgun (WGS) entry which is preliminary data.</text>
</comment>
<organism evidence="1 2">
    <name type="scientific">Trifolium medium</name>
    <dbReference type="NCBI Taxonomy" id="97028"/>
    <lineage>
        <taxon>Eukaryota</taxon>
        <taxon>Viridiplantae</taxon>
        <taxon>Streptophyta</taxon>
        <taxon>Embryophyta</taxon>
        <taxon>Tracheophyta</taxon>
        <taxon>Spermatophyta</taxon>
        <taxon>Magnoliopsida</taxon>
        <taxon>eudicotyledons</taxon>
        <taxon>Gunneridae</taxon>
        <taxon>Pentapetalae</taxon>
        <taxon>rosids</taxon>
        <taxon>fabids</taxon>
        <taxon>Fabales</taxon>
        <taxon>Fabaceae</taxon>
        <taxon>Papilionoideae</taxon>
        <taxon>50 kb inversion clade</taxon>
        <taxon>NPAAA clade</taxon>
        <taxon>Hologalegina</taxon>
        <taxon>IRL clade</taxon>
        <taxon>Trifolieae</taxon>
        <taxon>Trifolium</taxon>
    </lineage>
</organism>
<proteinExistence type="predicted"/>
<dbReference type="EMBL" id="LXQA011056262">
    <property type="protein sequence ID" value="MCI82987.1"/>
    <property type="molecule type" value="Genomic_DNA"/>
</dbReference>
<name>A0A392V4B0_9FABA</name>
<dbReference type="AlphaFoldDB" id="A0A392V4B0"/>
<sequence length="41" mass="4477">FDAASGVWFEEHLNMHISDSSAEIASLRLLLALQPPGLAIR</sequence>
<reference evidence="1 2" key="1">
    <citation type="journal article" date="2018" name="Front. Plant Sci.">
        <title>Red Clover (Trifolium pratense) and Zigzag Clover (T. medium) - A Picture of Genomic Similarities and Differences.</title>
        <authorList>
            <person name="Dluhosova J."/>
            <person name="Istvanek J."/>
            <person name="Nedelnik J."/>
            <person name="Repkova J."/>
        </authorList>
    </citation>
    <scope>NUCLEOTIDE SEQUENCE [LARGE SCALE GENOMIC DNA]</scope>
    <source>
        <strain evidence="2">cv. 10/8</strain>
        <tissue evidence="1">Leaf</tissue>
    </source>
</reference>
<feature type="non-terminal residue" evidence="1">
    <location>
        <position position="1"/>
    </location>
</feature>
<protein>
    <submittedName>
        <fullName evidence="1">Uncharacterized protein</fullName>
    </submittedName>
</protein>
<evidence type="ECO:0000313" key="2">
    <source>
        <dbReference type="Proteomes" id="UP000265520"/>
    </source>
</evidence>
<dbReference type="Proteomes" id="UP000265520">
    <property type="component" value="Unassembled WGS sequence"/>
</dbReference>